<protein>
    <submittedName>
        <fullName evidence="1">Uncharacterized protein</fullName>
    </submittedName>
</protein>
<accession>A0ACB9JYN8</accession>
<dbReference type="EMBL" id="CM042019">
    <property type="protein sequence ID" value="KAI3825166.1"/>
    <property type="molecule type" value="Genomic_DNA"/>
</dbReference>
<organism evidence="1 2">
    <name type="scientific">Smallanthus sonchifolius</name>
    <dbReference type="NCBI Taxonomy" id="185202"/>
    <lineage>
        <taxon>Eukaryota</taxon>
        <taxon>Viridiplantae</taxon>
        <taxon>Streptophyta</taxon>
        <taxon>Embryophyta</taxon>
        <taxon>Tracheophyta</taxon>
        <taxon>Spermatophyta</taxon>
        <taxon>Magnoliopsida</taxon>
        <taxon>eudicotyledons</taxon>
        <taxon>Gunneridae</taxon>
        <taxon>Pentapetalae</taxon>
        <taxon>asterids</taxon>
        <taxon>campanulids</taxon>
        <taxon>Asterales</taxon>
        <taxon>Asteraceae</taxon>
        <taxon>Asteroideae</taxon>
        <taxon>Heliantheae alliance</taxon>
        <taxon>Millerieae</taxon>
        <taxon>Smallanthus</taxon>
    </lineage>
</organism>
<name>A0ACB9JYN8_9ASTR</name>
<evidence type="ECO:0000313" key="1">
    <source>
        <dbReference type="EMBL" id="KAI3825166.1"/>
    </source>
</evidence>
<reference evidence="1 2" key="2">
    <citation type="journal article" date="2022" name="Mol. Ecol. Resour.">
        <title>The genomes of chicory, endive, great burdock and yacon provide insights into Asteraceae paleo-polyploidization history and plant inulin production.</title>
        <authorList>
            <person name="Fan W."/>
            <person name="Wang S."/>
            <person name="Wang H."/>
            <person name="Wang A."/>
            <person name="Jiang F."/>
            <person name="Liu H."/>
            <person name="Zhao H."/>
            <person name="Xu D."/>
            <person name="Zhang Y."/>
        </authorList>
    </citation>
    <scope>NUCLEOTIDE SEQUENCE [LARGE SCALE GENOMIC DNA]</scope>
    <source>
        <strain evidence="2">cv. Yunnan</strain>
        <tissue evidence="1">Leaves</tissue>
    </source>
</reference>
<comment type="caution">
    <text evidence="1">The sequence shown here is derived from an EMBL/GenBank/DDBJ whole genome shotgun (WGS) entry which is preliminary data.</text>
</comment>
<keyword evidence="2" id="KW-1185">Reference proteome</keyword>
<gene>
    <name evidence="1" type="ORF">L1987_06642</name>
</gene>
<sequence length="120" mass="13513">MISSALRFDVCLLPFQSHSSPYEPEKAQQKNQVKDSINVDEKVLSQYYIKYPWLLFYPFGIGSGSQLSVSRDSGMPEVVADPQGEVAEIFQKLGVCVVQQCAKIRQQGFYLECSIEAKDI</sequence>
<evidence type="ECO:0000313" key="2">
    <source>
        <dbReference type="Proteomes" id="UP001056120"/>
    </source>
</evidence>
<proteinExistence type="predicted"/>
<reference evidence="2" key="1">
    <citation type="journal article" date="2022" name="Mol. Ecol. Resour.">
        <title>The genomes of chicory, endive, great burdock and yacon provide insights into Asteraceae palaeo-polyploidization history and plant inulin production.</title>
        <authorList>
            <person name="Fan W."/>
            <person name="Wang S."/>
            <person name="Wang H."/>
            <person name="Wang A."/>
            <person name="Jiang F."/>
            <person name="Liu H."/>
            <person name="Zhao H."/>
            <person name="Xu D."/>
            <person name="Zhang Y."/>
        </authorList>
    </citation>
    <scope>NUCLEOTIDE SEQUENCE [LARGE SCALE GENOMIC DNA]</scope>
    <source>
        <strain evidence="2">cv. Yunnan</strain>
    </source>
</reference>
<dbReference type="Proteomes" id="UP001056120">
    <property type="component" value="Linkage Group LG02"/>
</dbReference>